<evidence type="ECO:0000256" key="1">
    <source>
        <dbReference type="SAM" id="Phobius"/>
    </source>
</evidence>
<proteinExistence type="predicted"/>
<keyword evidence="1" id="KW-0812">Transmembrane</keyword>
<dbReference type="RefSeq" id="WP_005579646.1">
    <property type="nucleotide sequence ID" value="NZ_FORO01000011.1"/>
</dbReference>
<sequence>MVSASIGAALEEFRSPRVALLANVALVMTGSVLALVGYLDLVTGVVVVTVGLLGIAVSLVGHGSTERDDGHHRDESGDG</sequence>
<evidence type="ECO:0000313" key="3">
    <source>
        <dbReference type="Proteomes" id="UP000182829"/>
    </source>
</evidence>
<keyword evidence="1" id="KW-0472">Membrane</keyword>
<feature type="transmembrane region" description="Helical" evidence="1">
    <location>
        <begin position="20"/>
        <end position="39"/>
    </location>
</feature>
<keyword evidence="1" id="KW-1133">Transmembrane helix</keyword>
<dbReference type="OrthoDB" id="162839at2157"/>
<dbReference type="AlphaFoldDB" id="A0A1I3MUC1"/>
<organism evidence="2 3">
    <name type="scientific">Natronobacterium gregoryi</name>
    <dbReference type="NCBI Taxonomy" id="44930"/>
    <lineage>
        <taxon>Archaea</taxon>
        <taxon>Methanobacteriati</taxon>
        <taxon>Methanobacteriota</taxon>
        <taxon>Stenosarchaea group</taxon>
        <taxon>Halobacteria</taxon>
        <taxon>Halobacteriales</taxon>
        <taxon>Natrialbaceae</taxon>
        <taxon>Natronobacterium</taxon>
    </lineage>
</organism>
<dbReference type="EMBL" id="FORO01000011">
    <property type="protein sequence ID" value="SFJ00549.1"/>
    <property type="molecule type" value="Genomic_DNA"/>
</dbReference>
<gene>
    <name evidence="2" type="ORF">SAMN05443661_11129</name>
</gene>
<reference evidence="2 3" key="1">
    <citation type="submission" date="2016-10" db="EMBL/GenBank/DDBJ databases">
        <authorList>
            <person name="de Groot N.N."/>
        </authorList>
    </citation>
    <scope>NUCLEOTIDE SEQUENCE [LARGE SCALE GENOMIC DNA]</scope>
    <source>
        <strain evidence="2 3">SP2</strain>
    </source>
</reference>
<name>A0A1I3MUC1_9EURY</name>
<evidence type="ECO:0000313" key="2">
    <source>
        <dbReference type="EMBL" id="SFJ00549.1"/>
    </source>
</evidence>
<feature type="transmembrane region" description="Helical" evidence="1">
    <location>
        <begin position="45"/>
        <end position="63"/>
    </location>
</feature>
<dbReference type="Proteomes" id="UP000182829">
    <property type="component" value="Unassembled WGS sequence"/>
</dbReference>
<protein>
    <recommendedName>
        <fullName evidence="4">Major facilitator family transporter</fullName>
    </recommendedName>
</protein>
<evidence type="ECO:0008006" key="4">
    <source>
        <dbReference type="Google" id="ProtNLM"/>
    </source>
</evidence>
<accession>A0A1I3MUC1</accession>
<dbReference type="GeneID" id="14208367"/>